<dbReference type="EMBL" id="PVNS01000001">
    <property type="protein sequence ID" value="PRO67155.1"/>
    <property type="molecule type" value="Genomic_DNA"/>
</dbReference>
<dbReference type="Proteomes" id="UP000243650">
    <property type="component" value="Unassembled WGS sequence"/>
</dbReference>
<organism evidence="2 3">
    <name type="scientific">Alkalicoccus urumqiensis</name>
    <name type="common">Bacillus urumqiensis</name>
    <dbReference type="NCBI Taxonomy" id="1548213"/>
    <lineage>
        <taxon>Bacteria</taxon>
        <taxon>Bacillati</taxon>
        <taxon>Bacillota</taxon>
        <taxon>Bacilli</taxon>
        <taxon>Bacillales</taxon>
        <taxon>Bacillaceae</taxon>
        <taxon>Alkalicoccus</taxon>
    </lineage>
</organism>
<protein>
    <submittedName>
        <fullName evidence="2">Uncharacterized protein</fullName>
    </submittedName>
</protein>
<dbReference type="RefSeq" id="WP_181186017.1">
    <property type="nucleotide sequence ID" value="NZ_PVNS01000001.1"/>
</dbReference>
<proteinExistence type="predicted"/>
<gene>
    <name evidence="2" type="ORF">C6I21_00895</name>
</gene>
<sequence length="88" mass="9380">MTSPGTPAEERCSLLSSAGLKEPERVLELDNASFQEARLRAAAPQGRRSLPGSSNQRPAPLALSAADRGMDFRLVRILPESTASGFGR</sequence>
<dbReference type="AlphaFoldDB" id="A0A2P6MLJ2"/>
<feature type="region of interest" description="Disordered" evidence="1">
    <location>
        <begin position="40"/>
        <end position="60"/>
    </location>
</feature>
<evidence type="ECO:0000256" key="1">
    <source>
        <dbReference type="SAM" id="MobiDB-lite"/>
    </source>
</evidence>
<comment type="caution">
    <text evidence="2">The sequence shown here is derived from an EMBL/GenBank/DDBJ whole genome shotgun (WGS) entry which is preliminary data.</text>
</comment>
<keyword evidence="3" id="KW-1185">Reference proteome</keyword>
<name>A0A2P6MLJ2_ALKUR</name>
<reference evidence="2 3" key="1">
    <citation type="submission" date="2018-03" db="EMBL/GenBank/DDBJ databases">
        <title>Bacillus urumqiensis sp. nov., a moderately haloalkaliphilic bacterium isolated from a salt lake.</title>
        <authorList>
            <person name="Zhao B."/>
            <person name="Liao Z."/>
        </authorList>
    </citation>
    <scope>NUCLEOTIDE SEQUENCE [LARGE SCALE GENOMIC DNA]</scope>
    <source>
        <strain evidence="2 3">BZ-SZ-XJ18</strain>
    </source>
</reference>
<evidence type="ECO:0000313" key="2">
    <source>
        <dbReference type="EMBL" id="PRO67155.1"/>
    </source>
</evidence>
<accession>A0A2P6MLJ2</accession>
<evidence type="ECO:0000313" key="3">
    <source>
        <dbReference type="Proteomes" id="UP000243650"/>
    </source>
</evidence>